<protein>
    <submittedName>
        <fullName evidence="7">TlpA disulfide reductase family protein</fullName>
    </submittedName>
</protein>
<sequence>MKHIVSLSQEKPTYVEYDGASDRFITQGGFGLNDSEADLIEDMAVDLYDDNRWVYFLSPRDFLDERMAFTALNYDILSLGMNLSPGIENIMKYYINVECVPKLFLNYTKQIKGQQDDICSPDNPYRSLVPEPIVPKEPGIEYYSFLDSLGFGSPDFLYASIAFREDHSPIHTFMKSVLDIKEFGLKPISDTTPEEWMEHARESLGRVIRFKDNAFLDLLLATAYVRQICDSIQALTSEQKEDIKGFYSNRNPDVADMILEYNDNLSEWAQSDNAIQKYEIVDVDSVRAEDLERYIMSRHKGRKVVVDFWNTWCGSCLNSHKIIRKHKKRLSEQGYDFVYIADNSNAAQWEDMVKYIGGEHYLINGKSLKGIWDIYGYPTLFIYDENGNRIVSGNANVYRVLGINKE</sequence>
<dbReference type="Gene3D" id="3.40.30.10">
    <property type="entry name" value="Glutaredoxin"/>
    <property type="match status" value="1"/>
</dbReference>
<dbReference type="InterPro" id="IPR013766">
    <property type="entry name" value="Thioredoxin_domain"/>
</dbReference>
<dbReference type="PROSITE" id="PS00194">
    <property type="entry name" value="THIOREDOXIN_1"/>
    <property type="match status" value="1"/>
</dbReference>
<dbReference type="PROSITE" id="PS50112">
    <property type="entry name" value="PAS"/>
    <property type="match status" value="1"/>
</dbReference>
<feature type="domain" description="Thioredoxin" evidence="6">
    <location>
        <begin position="259"/>
        <end position="406"/>
    </location>
</feature>
<dbReference type="AlphaFoldDB" id="A0AAW7JRZ6"/>
<evidence type="ECO:0000256" key="4">
    <source>
        <dbReference type="ARBA" id="ARBA00023284"/>
    </source>
</evidence>
<evidence type="ECO:0000256" key="3">
    <source>
        <dbReference type="ARBA" id="ARBA00023157"/>
    </source>
</evidence>
<dbReference type="InterPro" id="IPR013740">
    <property type="entry name" value="Redoxin"/>
</dbReference>
<proteinExistence type="predicted"/>
<keyword evidence="3" id="KW-1015">Disulfide bond</keyword>
<dbReference type="InterPro" id="IPR036249">
    <property type="entry name" value="Thioredoxin-like_sf"/>
</dbReference>
<dbReference type="CDD" id="cd02966">
    <property type="entry name" value="TlpA_like_family"/>
    <property type="match status" value="1"/>
</dbReference>
<evidence type="ECO:0000256" key="1">
    <source>
        <dbReference type="ARBA" id="ARBA00004196"/>
    </source>
</evidence>
<dbReference type="PROSITE" id="PS51352">
    <property type="entry name" value="THIOREDOXIN_2"/>
    <property type="match status" value="1"/>
</dbReference>
<dbReference type="GO" id="GO:0017004">
    <property type="term" value="P:cytochrome complex assembly"/>
    <property type="evidence" value="ECO:0007669"/>
    <property type="project" value="UniProtKB-KW"/>
</dbReference>
<name>A0AAW7JRZ6_9BACT</name>
<reference evidence="7" key="2">
    <citation type="submission" date="2023-08" db="EMBL/GenBank/DDBJ databases">
        <title>Identification and characterization of horizontal gene transfer across gut microbiota members of farm animals based on homology search.</title>
        <authorList>
            <person name="Schwarzerova J."/>
            <person name="Nykrynova M."/>
            <person name="Jureckova K."/>
            <person name="Cejkova D."/>
            <person name="Rychlik I."/>
        </authorList>
    </citation>
    <scope>NUCLEOTIDE SEQUENCE</scope>
    <source>
        <strain evidence="7">ET15</strain>
    </source>
</reference>
<dbReference type="PANTHER" id="PTHR42852">
    <property type="entry name" value="THIOL:DISULFIDE INTERCHANGE PROTEIN DSBE"/>
    <property type="match status" value="1"/>
</dbReference>
<keyword evidence="4" id="KW-0676">Redox-active center</keyword>
<dbReference type="Pfam" id="PF08534">
    <property type="entry name" value="Redoxin"/>
    <property type="match status" value="1"/>
</dbReference>
<dbReference type="Proteomes" id="UP001168478">
    <property type="component" value="Unassembled WGS sequence"/>
</dbReference>
<dbReference type="PANTHER" id="PTHR42852:SF6">
    <property type="entry name" value="THIOL:DISULFIDE INTERCHANGE PROTEIN DSBE"/>
    <property type="match status" value="1"/>
</dbReference>
<dbReference type="GO" id="GO:0016491">
    <property type="term" value="F:oxidoreductase activity"/>
    <property type="evidence" value="ECO:0007669"/>
    <property type="project" value="InterPro"/>
</dbReference>
<dbReference type="SUPFAM" id="SSF52833">
    <property type="entry name" value="Thioredoxin-like"/>
    <property type="match status" value="1"/>
</dbReference>
<gene>
    <name evidence="7" type="ORF">QVN84_03965</name>
</gene>
<evidence type="ECO:0000259" key="6">
    <source>
        <dbReference type="PROSITE" id="PS51352"/>
    </source>
</evidence>
<keyword evidence="2" id="KW-0201">Cytochrome c-type biogenesis</keyword>
<evidence type="ECO:0000313" key="8">
    <source>
        <dbReference type="Proteomes" id="UP001168478"/>
    </source>
</evidence>
<evidence type="ECO:0000259" key="5">
    <source>
        <dbReference type="PROSITE" id="PS50112"/>
    </source>
</evidence>
<comment type="subcellular location">
    <subcellularLocation>
        <location evidence="1">Cell envelope</location>
    </subcellularLocation>
</comment>
<dbReference type="InterPro" id="IPR050553">
    <property type="entry name" value="Thioredoxin_ResA/DsbE_sf"/>
</dbReference>
<comment type="caution">
    <text evidence="7">The sequence shown here is derived from an EMBL/GenBank/DDBJ whole genome shotgun (WGS) entry which is preliminary data.</text>
</comment>
<dbReference type="InterPro" id="IPR000014">
    <property type="entry name" value="PAS"/>
</dbReference>
<organism evidence="7 8">
    <name type="scientific">Leyella lascolaii</name>
    <dbReference type="NCBI Taxonomy" id="1776379"/>
    <lineage>
        <taxon>Bacteria</taxon>
        <taxon>Pseudomonadati</taxon>
        <taxon>Bacteroidota</taxon>
        <taxon>Bacteroidia</taxon>
        <taxon>Bacteroidales</taxon>
        <taxon>Prevotellaceae</taxon>
        <taxon>Leyella</taxon>
    </lineage>
</organism>
<evidence type="ECO:0000313" key="7">
    <source>
        <dbReference type="EMBL" id="MDN0024680.1"/>
    </source>
</evidence>
<dbReference type="InterPro" id="IPR017937">
    <property type="entry name" value="Thioredoxin_CS"/>
</dbReference>
<reference evidence="7" key="1">
    <citation type="submission" date="2023-06" db="EMBL/GenBank/DDBJ databases">
        <authorList>
            <person name="Zeman M."/>
            <person name="Kubasova T."/>
            <person name="Jahodarova E."/>
            <person name="Nykrynova M."/>
            <person name="Rychlik I."/>
        </authorList>
    </citation>
    <scope>NUCLEOTIDE SEQUENCE</scope>
    <source>
        <strain evidence="7">ET15</strain>
    </source>
</reference>
<accession>A0AAW7JRZ6</accession>
<evidence type="ECO:0000256" key="2">
    <source>
        <dbReference type="ARBA" id="ARBA00022748"/>
    </source>
</evidence>
<dbReference type="EMBL" id="JAUEIF010000002">
    <property type="protein sequence ID" value="MDN0024680.1"/>
    <property type="molecule type" value="Genomic_DNA"/>
</dbReference>
<dbReference type="GO" id="GO:0030313">
    <property type="term" value="C:cell envelope"/>
    <property type="evidence" value="ECO:0007669"/>
    <property type="project" value="UniProtKB-SubCell"/>
</dbReference>
<feature type="domain" description="PAS" evidence="5">
    <location>
        <begin position="380"/>
        <end position="406"/>
    </location>
</feature>